<dbReference type="Proteomes" id="UP000015105">
    <property type="component" value="Chromosome 5D"/>
</dbReference>
<name>A0A453JU02_AEGTS</name>
<keyword evidence="1" id="KW-0493">Microtubule</keyword>
<evidence type="ECO:0000313" key="8">
    <source>
        <dbReference type="EnsemblPlants" id="AET5Gv20189700.53"/>
    </source>
</evidence>
<reference evidence="8" key="4">
    <citation type="submission" date="2019-03" db="UniProtKB">
        <authorList>
            <consortium name="EnsemblPlants"/>
        </authorList>
    </citation>
    <scope>IDENTIFICATION</scope>
</reference>
<dbReference type="PANTHER" id="PTHR37739">
    <property type="entry name" value="KINESIN-LIKE PROTEIN KIN-12D"/>
    <property type="match status" value="1"/>
</dbReference>
<evidence type="ECO:0000256" key="2">
    <source>
        <dbReference type="ARBA" id="ARBA00022741"/>
    </source>
</evidence>
<dbReference type="GO" id="GO:0005524">
    <property type="term" value="F:ATP binding"/>
    <property type="evidence" value="ECO:0007669"/>
    <property type="project" value="UniProtKB-KW"/>
</dbReference>
<reference evidence="8" key="3">
    <citation type="journal article" date="2017" name="Nature">
        <title>Genome sequence of the progenitor of the wheat D genome Aegilops tauschii.</title>
        <authorList>
            <person name="Luo M.C."/>
            <person name="Gu Y.Q."/>
            <person name="Puiu D."/>
            <person name="Wang H."/>
            <person name="Twardziok S.O."/>
            <person name="Deal K.R."/>
            <person name="Huo N."/>
            <person name="Zhu T."/>
            <person name="Wang L."/>
            <person name="Wang Y."/>
            <person name="McGuire P.E."/>
            <person name="Liu S."/>
            <person name="Long H."/>
            <person name="Ramasamy R.K."/>
            <person name="Rodriguez J.C."/>
            <person name="Van S.L."/>
            <person name="Yuan L."/>
            <person name="Wang Z."/>
            <person name="Xia Z."/>
            <person name="Xiao L."/>
            <person name="Anderson O.D."/>
            <person name="Ouyang S."/>
            <person name="Liang Y."/>
            <person name="Zimin A.V."/>
            <person name="Pertea G."/>
            <person name="Qi P."/>
            <person name="Bennetzen J.L."/>
            <person name="Dai X."/>
            <person name="Dawson M.W."/>
            <person name="Muller H.G."/>
            <person name="Kugler K."/>
            <person name="Rivarola-Duarte L."/>
            <person name="Spannagl M."/>
            <person name="Mayer K.F.X."/>
            <person name="Lu F.H."/>
            <person name="Bevan M.W."/>
            <person name="Leroy P."/>
            <person name="Li P."/>
            <person name="You F.M."/>
            <person name="Sun Q."/>
            <person name="Liu Z."/>
            <person name="Lyons E."/>
            <person name="Wicker T."/>
            <person name="Salzberg S.L."/>
            <person name="Devos K.M."/>
            <person name="Dvorak J."/>
        </authorList>
    </citation>
    <scope>NUCLEOTIDE SEQUENCE [LARGE SCALE GENOMIC DNA]</scope>
    <source>
        <strain evidence="8">cv. AL8/78</strain>
    </source>
</reference>
<accession>A0A453JU02</accession>
<dbReference type="Gramene" id="AET5Gv20189700.53">
    <property type="protein sequence ID" value="AET5Gv20189700.53"/>
    <property type="gene ID" value="AET5Gv20189700"/>
</dbReference>
<reference evidence="8" key="5">
    <citation type="journal article" date="2021" name="G3 (Bethesda)">
        <title>Aegilops tauschii genome assembly Aet v5.0 features greater sequence contiguity and improved annotation.</title>
        <authorList>
            <person name="Wang L."/>
            <person name="Zhu T."/>
            <person name="Rodriguez J.C."/>
            <person name="Deal K.R."/>
            <person name="Dubcovsky J."/>
            <person name="McGuire P.E."/>
            <person name="Lux T."/>
            <person name="Spannagl M."/>
            <person name="Mayer K.F.X."/>
            <person name="Baldrich P."/>
            <person name="Meyers B.C."/>
            <person name="Huo N."/>
            <person name="Gu Y.Q."/>
            <person name="Zhou H."/>
            <person name="Devos K.M."/>
            <person name="Bennetzen J.L."/>
            <person name="Unver T."/>
            <person name="Budak H."/>
            <person name="Gulick P.J."/>
            <person name="Galiba G."/>
            <person name="Kalapos B."/>
            <person name="Nelson D.R."/>
            <person name="Li P."/>
            <person name="You F.M."/>
            <person name="Luo M.C."/>
            <person name="Dvorak J."/>
        </authorList>
    </citation>
    <scope>NUCLEOTIDE SEQUENCE [LARGE SCALE GENOMIC DNA]</scope>
    <source>
        <strain evidence="8">cv. AL8/78</strain>
    </source>
</reference>
<evidence type="ECO:0000256" key="1">
    <source>
        <dbReference type="ARBA" id="ARBA00022701"/>
    </source>
</evidence>
<reference evidence="9" key="2">
    <citation type="journal article" date="2017" name="Nat. Plants">
        <title>The Aegilops tauschii genome reveals multiple impacts of transposons.</title>
        <authorList>
            <person name="Zhao G."/>
            <person name="Zou C."/>
            <person name="Li K."/>
            <person name="Wang K."/>
            <person name="Li T."/>
            <person name="Gao L."/>
            <person name="Zhang X."/>
            <person name="Wang H."/>
            <person name="Yang Z."/>
            <person name="Liu X."/>
            <person name="Jiang W."/>
            <person name="Mao L."/>
            <person name="Kong X."/>
            <person name="Jiao Y."/>
            <person name="Jia J."/>
        </authorList>
    </citation>
    <scope>NUCLEOTIDE SEQUENCE [LARGE SCALE GENOMIC DNA]</scope>
    <source>
        <strain evidence="9">cv. AL8/78</strain>
    </source>
</reference>
<evidence type="ECO:0000256" key="6">
    <source>
        <dbReference type="SAM" id="Coils"/>
    </source>
</evidence>
<keyword evidence="4 6" id="KW-0175">Coiled coil</keyword>
<keyword evidence="2" id="KW-0547">Nucleotide-binding</keyword>
<evidence type="ECO:0000313" key="9">
    <source>
        <dbReference type="Proteomes" id="UP000015105"/>
    </source>
</evidence>
<keyword evidence="9" id="KW-1185">Reference proteome</keyword>
<reference evidence="9" key="1">
    <citation type="journal article" date="2014" name="Science">
        <title>Ancient hybridizations among the ancestral genomes of bread wheat.</title>
        <authorList>
            <consortium name="International Wheat Genome Sequencing Consortium,"/>
            <person name="Marcussen T."/>
            <person name="Sandve S.R."/>
            <person name="Heier L."/>
            <person name="Spannagl M."/>
            <person name="Pfeifer M."/>
            <person name="Jakobsen K.S."/>
            <person name="Wulff B.B."/>
            <person name="Steuernagel B."/>
            <person name="Mayer K.F."/>
            <person name="Olsen O.A."/>
        </authorList>
    </citation>
    <scope>NUCLEOTIDE SEQUENCE [LARGE SCALE GENOMIC DNA]</scope>
    <source>
        <strain evidence="9">cv. AL8/78</strain>
    </source>
</reference>
<evidence type="ECO:0000256" key="3">
    <source>
        <dbReference type="ARBA" id="ARBA00022840"/>
    </source>
</evidence>
<evidence type="ECO:0000256" key="7">
    <source>
        <dbReference type="SAM" id="MobiDB-lite"/>
    </source>
</evidence>
<evidence type="ECO:0000256" key="4">
    <source>
        <dbReference type="ARBA" id="ARBA00023054"/>
    </source>
</evidence>
<keyword evidence="3" id="KW-0067">ATP-binding</keyword>
<dbReference type="PANTHER" id="PTHR37739:SF8">
    <property type="entry name" value="KINESIN-LIKE PROTEIN KIN-12D"/>
    <property type="match status" value="1"/>
</dbReference>
<feature type="compositionally biased region" description="Low complexity" evidence="7">
    <location>
        <begin position="97"/>
        <end position="128"/>
    </location>
</feature>
<sequence>MVSDGKDPHEQIEEEELLRKKLEESEQDRSKLAENLSSLCTSVLKVAGVRNHESETSLLKAMEALNQLQSCISSLESEVEDLRIKCKLLREKARLNSLRSDSSSMSSGANESSRSPSVCRSPSISSFR</sequence>
<evidence type="ECO:0000256" key="5">
    <source>
        <dbReference type="ARBA" id="ARBA00023175"/>
    </source>
</evidence>
<dbReference type="AlphaFoldDB" id="A0A453JU02"/>
<protein>
    <submittedName>
        <fullName evidence="8">Uncharacterized protein</fullName>
    </submittedName>
</protein>
<keyword evidence="5" id="KW-0505">Motor protein</keyword>
<feature type="region of interest" description="Disordered" evidence="7">
    <location>
        <begin position="96"/>
        <end position="128"/>
    </location>
</feature>
<dbReference type="InterPro" id="IPR044986">
    <property type="entry name" value="KIF15/KIN-12"/>
</dbReference>
<proteinExistence type="predicted"/>
<organism evidence="8 9">
    <name type="scientific">Aegilops tauschii subsp. strangulata</name>
    <name type="common">Goatgrass</name>
    <dbReference type="NCBI Taxonomy" id="200361"/>
    <lineage>
        <taxon>Eukaryota</taxon>
        <taxon>Viridiplantae</taxon>
        <taxon>Streptophyta</taxon>
        <taxon>Embryophyta</taxon>
        <taxon>Tracheophyta</taxon>
        <taxon>Spermatophyta</taxon>
        <taxon>Magnoliopsida</taxon>
        <taxon>Liliopsida</taxon>
        <taxon>Poales</taxon>
        <taxon>Poaceae</taxon>
        <taxon>BOP clade</taxon>
        <taxon>Pooideae</taxon>
        <taxon>Triticodae</taxon>
        <taxon>Triticeae</taxon>
        <taxon>Triticinae</taxon>
        <taxon>Aegilops</taxon>
    </lineage>
</organism>
<dbReference type="EnsemblPlants" id="AET5Gv20189700.53">
    <property type="protein sequence ID" value="AET5Gv20189700.53"/>
    <property type="gene ID" value="AET5Gv20189700"/>
</dbReference>
<dbReference type="GO" id="GO:0005874">
    <property type="term" value="C:microtubule"/>
    <property type="evidence" value="ECO:0007669"/>
    <property type="project" value="UniProtKB-KW"/>
</dbReference>
<feature type="coiled-coil region" evidence="6">
    <location>
        <begin position="15"/>
        <end position="92"/>
    </location>
</feature>